<dbReference type="Gene3D" id="3.30.70.1440">
    <property type="entry name" value="Multidrug efflux transporter AcrB pore domain"/>
    <property type="match status" value="1"/>
</dbReference>
<dbReference type="InterPro" id="IPR001036">
    <property type="entry name" value="Acrflvin-R"/>
</dbReference>
<dbReference type="PRINTS" id="PR00702">
    <property type="entry name" value="ACRIFLAVINRP"/>
</dbReference>
<dbReference type="SUPFAM" id="SSF82866">
    <property type="entry name" value="Multidrug efflux transporter AcrB transmembrane domain"/>
    <property type="match status" value="2"/>
</dbReference>
<protein>
    <submittedName>
        <fullName evidence="2">Multidrug efflux pump subunit AcrB</fullName>
    </submittedName>
</protein>
<dbReference type="GO" id="GO:0042910">
    <property type="term" value="F:xenobiotic transmembrane transporter activity"/>
    <property type="evidence" value="ECO:0007669"/>
    <property type="project" value="TreeGrafter"/>
</dbReference>
<name>A0A1G9Y014_9FIRM</name>
<dbReference type="AlphaFoldDB" id="A0A1G9Y014"/>
<keyword evidence="1" id="KW-1133">Transmembrane helix</keyword>
<dbReference type="Proteomes" id="UP000214880">
    <property type="component" value="Unassembled WGS sequence"/>
</dbReference>
<feature type="transmembrane region" description="Helical" evidence="1">
    <location>
        <begin position="338"/>
        <end position="357"/>
    </location>
</feature>
<dbReference type="EMBL" id="FNHB01000010">
    <property type="protein sequence ID" value="SDN02398.1"/>
    <property type="molecule type" value="Genomic_DNA"/>
</dbReference>
<dbReference type="InterPro" id="IPR027463">
    <property type="entry name" value="AcrB_DN_DC_subdom"/>
</dbReference>
<feature type="transmembrane region" description="Helical" evidence="1">
    <location>
        <begin position="886"/>
        <end position="906"/>
    </location>
</feature>
<feature type="transmembrane region" description="Helical" evidence="1">
    <location>
        <begin position="961"/>
        <end position="981"/>
    </location>
</feature>
<dbReference type="PANTHER" id="PTHR32063">
    <property type="match status" value="1"/>
</dbReference>
<evidence type="ECO:0000313" key="3">
    <source>
        <dbReference type="Proteomes" id="UP000214880"/>
    </source>
</evidence>
<dbReference type="Gene3D" id="1.20.1640.10">
    <property type="entry name" value="Multidrug efflux transporter AcrB transmembrane domain"/>
    <property type="match status" value="2"/>
</dbReference>
<keyword evidence="1" id="KW-0472">Membrane</keyword>
<dbReference type="GO" id="GO:0005886">
    <property type="term" value="C:plasma membrane"/>
    <property type="evidence" value="ECO:0007669"/>
    <property type="project" value="TreeGrafter"/>
</dbReference>
<evidence type="ECO:0000256" key="1">
    <source>
        <dbReference type="SAM" id="Phobius"/>
    </source>
</evidence>
<feature type="transmembrane region" description="Helical" evidence="1">
    <location>
        <begin position="363"/>
        <end position="380"/>
    </location>
</feature>
<evidence type="ECO:0000313" key="2">
    <source>
        <dbReference type="EMBL" id="SDN02398.1"/>
    </source>
</evidence>
<dbReference type="Gene3D" id="3.30.70.1320">
    <property type="entry name" value="Multidrug efflux transporter AcrB pore domain like"/>
    <property type="match status" value="1"/>
</dbReference>
<keyword evidence="1" id="KW-0812">Transmembrane</keyword>
<dbReference type="STRING" id="146817.SAMN04488502_110107"/>
<proteinExistence type="predicted"/>
<feature type="transmembrane region" description="Helical" evidence="1">
    <location>
        <begin position="859"/>
        <end position="879"/>
    </location>
</feature>
<dbReference type="Gene3D" id="3.30.70.1430">
    <property type="entry name" value="Multidrug efflux transporter AcrB pore domain"/>
    <property type="match status" value="2"/>
</dbReference>
<dbReference type="PANTHER" id="PTHR32063:SF18">
    <property type="entry name" value="CATION EFFLUX SYSTEM PROTEIN"/>
    <property type="match status" value="1"/>
</dbReference>
<dbReference type="Pfam" id="PF00873">
    <property type="entry name" value="ACR_tran"/>
    <property type="match status" value="1"/>
</dbReference>
<keyword evidence="3" id="KW-1185">Reference proteome</keyword>
<gene>
    <name evidence="2" type="ORF">SAMN04488502_110107</name>
</gene>
<sequence length="1016" mass="111728">MKPFNLTEWALNHKQLVYYFIVVIFLGGVFSYQNLGRMEDPDFTIRQMLVTVNWPGATARQMEEQVTDKIEKKLQDTPGLDYLKSYSRPGQSIIYVVLKDDAVTESQIRPIWLEVRNMVNDIKATLPQGVDGPYFNDRFDDVYGCVYALTGDGYTYEELREKAETTRRTLLGVPGVKKIELIGVQTEKIYIEMETTKLAQLGITPAGITNAVQAQNAMAPSGMLETVSDNVYLRITGMFENLDDLRNVPIRAGGHTFRLGDIAKIERSYIEPPDAQMYYNGQPAVGLALSMEKGGNILVLGQNLDKILSQIAKDLPAGLELNTVANQPNVVKSSIDEFVKSLLEAVIIVLVVSFISLGMRSGIIVTLCIPLVITGVFVAMQSLEIDLHKISLGALIIALGLLVDDAIIVIEMMIVKLEQGWSRLDAACYAYSSTAFPRLTGALITCAGFIPVGFSKGSASEFLASIFFVVTIALLLSWIVAGMVTPLLGYNLIKIPPAGNTPGHDVYDTRFYRMFKKLLTGCLTHRKKVLTATVACFVGSILLLGLVKQEFFPASTRPELIVELQLPEGSSLQATQQEAERFAQNFAADDNVINYTYYVGQGAPRFVLTAEPTMPNSNFAQFILTAKDLRARTELSQKAHTLLASEFPNVRGNIKLIKTGPSDPYPVMLRVSGSDHDKVRAIARQVQDSMAANPQLTGINLDWNEKSKVMHLSIDQDKARMLGLDSQTLSSSLQALLSGTTITQFREKDKTVSIDFRVDQANREDLSRIKDLNIHIGNGKYIPLDQIAKISYESEEGLIWRRDLKPTITVQANTIEGVMGNDASKAAYDNLKELRASLPPGYSIEIGGPMEMSIKATNWLMQPVPVMIFIIMTLLMFQLQSIPKMVLTLLTAPLGIIGVSLGLLLTGRPMGFVVQLGLLALAGIIMRNSVILIDQIEQQLQAGEPLWDAIINATVARFRPILLTAAAAILGMIPLVSSVFWGPMAIAIAGGLFGATVLTLLVLPTMYAAWYKAKQP</sequence>
<feature type="transmembrane region" description="Helical" evidence="1">
    <location>
        <begin position="16"/>
        <end position="35"/>
    </location>
</feature>
<feature type="transmembrane region" description="Helical" evidence="1">
    <location>
        <begin position="912"/>
        <end position="933"/>
    </location>
</feature>
<dbReference type="Gene3D" id="3.30.2090.10">
    <property type="entry name" value="Multidrug efflux transporter AcrB TolC docking domain, DN and DC subdomains"/>
    <property type="match status" value="2"/>
</dbReference>
<feature type="transmembrane region" description="Helical" evidence="1">
    <location>
        <begin position="392"/>
        <end position="415"/>
    </location>
</feature>
<dbReference type="OrthoDB" id="9757876at2"/>
<organism evidence="2 3">
    <name type="scientific">Dendrosporobacter quercicolus</name>
    <dbReference type="NCBI Taxonomy" id="146817"/>
    <lineage>
        <taxon>Bacteria</taxon>
        <taxon>Bacillati</taxon>
        <taxon>Bacillota</taxon>
        <taxon>Negativicutes</taxon>
        <taxon>Selenomonadales</taxon>
        <taxon>Sporomusaceae</taxon>
        <taxon>Dendrosporobacter</taxon>
    </lineage>
</organism>
<dbReference type="SUPFAM" id="SSF82714">
    <property type="entry name" value="Multidrug efflux transporter AcrB TolC docking domain, DN and DC subdomains"/>
    <property type="match status" value="2"/>
</dbReference>
<accession>A0A1G9Y014</accession>
<reference evidence="2 3" key="1">
    <citation type="submission" date="2016-10" db="EMBL/GenBank/DDBJ databases">
        <authorList>
            <person name="de Groot N.N."/>
        </authorList>
    </citation>
    <scope>NUCLEOTIDE SEQUENCE [LARGE SCALE GENOMIC DNA]</scope>
    <source>
        <strain evidence="2 3">DSM 1736</strain>
    </source>
</reference>
<feature type="transmembrane region" description="Helical" evidence="1">
    <location>
        <begin position="987"/>
        <end position="1010"/>
    </location>
</feature>
<dbReference type="RefSeq" id="WP_092074581.1">
    <property type="nucleotide sequence ID" value="NZ_FNHB01000010.1"/>
</dbReference>
<feature type="transmembrane region" description="Helical" evidence="1">
    <location>
        <begin position="462"/>
        <end position="484"/>
    </location>
</feature>
<dbReference type="SUPFAM" id="SSF82693">
    <property type="entry name" value="Multidrug efflux transporter AcrB pore domain, PN1, PN2, PC1 and PC2 subdomains"/>
    <property type="match status" value="3"/>
</dbReference>